<dbReference type="PANTHER" id="PTHR15367:SF2">
    <property type="entry name" value="DNA-DIRECTED RNA POLYMERASE III SUBUNIT"/>
    <property type="match status" value="1"/>
</dbReference>
<evidence type="ECO:0000313" key="5">
    <source>
        <dbReference type="EMBL" id="KAF5726850.1"/>
    </source>
</evidence>
<dbReference type="Pfam" id="PF11705">
    <property type="entry name" value="RNA_pol_3_Rpc31"/>
    <property type="match status" value="1"/>
</dbReference>
<dbReference type="OrthoDB" id="2018787at2759"/>
<gene>
    <name evidence="5" type="ORF">HS088_TW22G00534</name>
</gene>
<evidence type="ECO:0000313" key="6">
    <source>
        <dbReference type="Proteomes" id="UP000593562"/>
    </source>
</evidence>
<sequence>MAGRGFGRGGRGFGRGMGHPRAPQKPVELFPKLEVGLPDKEVFDIESKSAIQLVLGSVRLRNYWSSSPYYLEETSSKEQSTDIERFCDRGKPKTTGKRDSITQFLQLNSQNFPRELIGGSNRERPSKRVRWNPDTDLQKLDLLEQMEQKNEGQEKGEKEKKEGEDEGDDDEDAQEAEEEFSDDGDYNQVPTENLGCVFQMMLLEYQAITWQSKTAWTFYIMGNFDFDDDEDDFNMDDRGDDEPFY</sequence>
<dbReference type="InterPro" id="IPR024661">
    <property type="entry name" value="RNA_pol_III_Rpc31"/>
</dbReference>
<keyword evidence="6" id="KW-1185">Reference proteome</keyword>
<dbReference type="InParanoid" id="A0A7J7BY70"/>
<comment type="caution">
    <text evidence="5">The sequence shown here is derived from an EMBL/GenBank/DDBJ whole genome shotgun (WGS) entry which is preliminary data.</text>
</comment>
<evidence type="ECO:0000256" key="2">
    <source>
        <dbReference type="ARBA" id="ARBA00008352"/>
    </source>
</evidence>
<feature type="compositionally biased region" description="Gly residues" evidence="4">
    <location>
        <begin position="1"/>
        <end position="17"/>
    </location>
</feature>
<feature type="region of interest" description="Disordered" evidence="4">
    <location>
        <begin position="1"/>
        <end position="25"/>
    </location>
</feature>
<comment type="similarity">
    <text evidence="2">Belongs to the eukaryotic RPC7 RNA polymerase subunit family.</text>
</comment>
<evidence type="ECO:0000256" key="3">
    <source>
        <dbReference type="ARBA" id="ARBA00023242"/>
    </source>
</evidence>
<feature type="compositionally biased region" description="Acidic residues" evidence="4">
    <location>
        <begin position="164"/>
        <end position="185"/>
    </location>
</feature>
<protein>
    <recommendedName>
        <fullName evidence="7">DNA-directed RNA polymerase III subunit RPC7-like</fullName>
    </recommendedName>
</protein>
<reference evidence="5 6" key="1">
    <citation type="journal article" date="2020" name="Nat. Commun.">
        <title>Genome of Tripterygium wilfordii and identification of cytochrome P450 involved in triptolide biosynthesis.</title>
        <authorList>
            <person name="Tu L."/>
            <person name="Su P."/>
            <person name="Zhang Z."/>
            <person name="Gao L."/>
            <person name="Wang J."/>
            <person name="Hu T."/>
            <person name="Zhou J."/>
            <person name="Zhang Y."/>
            <person name="Zhao Y."/>
            <person name="Liu Y."/>
            <person name="Song Y."/>
            <person name="Tong Y."/>
            <person name="Lu Y."/>
            <person name="Yang J."/>
            <person name="Xu C."/>
            <person name="Jia M."/>
            <person name="Peters R.J."/>
            <person name="Huang L."/>
            <person name="Gao W."/>
        </authorList>
    </citation>
    <scope>NUCLEOTIDE SEQUENCE [LARGE SCALE GENOMIC DNA]</scope>
    <source>
        <strain evidence="6">cv. XIE 37</strain>
        <tissue evidence="5">Leaf</tissue>
    </source>
</reference>
<dbReference type="GO" id="GO:0005666">
    <property type="term" value="C:RNA polymerase III complex"/>
    <property type="evidence" value="ECO:0007669"/>
    <property type="project" value="TreeGrafter"/>
</dbReference>
<dbReference type="EMBL" id="JAAARO010000022">
    <property type="protein sequence ID" value="KAF5726850.1"/>
    <property type="molecule type" value="Genomic_DNA"/>
</dbReference>
<dbReference type="PANTHER" id="PTHR15367">
    <property type="entry name" value="DNA-DIRECTED RNA POLYMERASE III"/>
    <property type="match status" value="1"/>
</dbReference>
<evidence type="ECO:0000256" key="1">
    <source>
        <dbReference type="ARBA" id="ARBA00004123"/>
    </source>
</evidence>
<keyword evidence="3" id="KW-0539">Nucleus</keyword>
<comment type="subcellular location">
    <subcellularLocation>
        <location evidence="1">Nucleus</location>
    </subcellularLocation>
</comment>
<feature type="compositionally biased region" description="Basic and acidic residues" evidence="4">
    <location>
        <begin position="121"/>
        <end position="163"/>
    </location>
</feature>
<proteinExistence type="inferred from homology"/>
<dbReference type="FunCoup" id="A0A7J7BY70">
    <property type="interactions" value="2503"/>
</dbReference>
<dbReference type="Proteomes" id="UP000593562">
    <property type="component" value="Unassembled WGS sequence"/>
</dbReference>
<dbReference type="GO" id="GO:0006383">
    <property type="term" value="P:transcription by RNA polymerase III"/>
    <property type="evidence" value="ECO:0007669"/>
    <property type="project" value="InterPro"/>
</dbReference>
<evidence type="ECO:0008006" key="7">
    <source>
        <dbReference type="Google" id="ProtNLM"/>
    </source>
</evidence>
<name>A0A7J7BY70_TRIWF</name>
<evidence type="ECO:0000256" key="4">
    <source>
        <dbReference type="SAM" id="MobiDB-lite"/>
    </source>
</evidence>
<organism evidence="5 6">
    <name type="scientific">Tripterygium wilfordii</name>
    <name type="common">Thunder God vine</name>
    <dbReference type="NCBI Taxonomy" id="458696"/>
    <lineage>
        <taxon>Eukaryota</taxon>
        <taxon>Viridiplantae</taxon>
        <taxon>Streptophyta</taxon>
        <taxon>Embryophyta</taxon>
        <taxon>Tracheophyta</taxon>
        <taxon>Spermatophyta</taxon>
        <taxon>Magnoliopsida</taxon>
        <taxon>eudicotyledons</taxon>
        <taxon>Gunneridae</taxon>
        <taxon>Pentapetalae</taxon>
        <taxon>rosids</taxon>
        <taxon>fabids</taxon>
        <taxon>Celastrales</taxon>
        <taxon>Celastraceae</taxon>
        <taxon>Tripterygium</taxon>
    </lineage>
</organism>
<feature type="region of interest" description="Disordered" evidence="4">
    <location>
        <begin position="112"/>
        <end position="189"/>
    </location>
</feature>
<accession>A0A7J7BY70</accession>
<dbReference type="AlphaFoldDB" id="A0A7J7BY70"/>